<comment type="caution">
    <text evidence="2">The sequence shown here is derived from an EMBL/GenBank/DDBJ whole genome shotgun (WGS) entry which is preliminary data.</text>
</comment>
<dbReference type="Proteomes" id="UP000267408">
    <property type="component" value="Unassembled WGS sequence"/>
</dbReference>
<organism evidence="2 3">
    <name type="scientific">Kitasatospora cineracea</name>
    <dbReference type="NCBI Taxonomy" id="88074"/>
    <lineage>
        <taxon>Bacteria</taxon>
        <taxon>Bacillati</taxon>
        <taxon>Actinomycetota</taxon>
        <taxon>Actinomycetes</taxon>
        <taxon>Kitasatosporales</taxon>
        <taxon>Streptomycetaceae</taxon>
        <taxon>Kitasatospora</taxon>
    </lineage>
</organism>
<gene>
    <name evidence="2" type="ORF">EDD39_5580</name>
</gene>
<dbReference type="RefSeq" id="WP_123561357.1">
    <property type="nucleotide sequence ID" value="NZ_RJVJ01000002.1"/>
</dbReference>
<reference evidence="2 3" key="1">
    <citation type="submission" date="2018-11" db="EMBL/GenBank/DDBJ databases">
        <title>Sequencing the genomes of 1000 actinobacteria strains.</title>
        <authorList>
            <person name="Klenk H.-P."/>
        </authorList>
    </citation>
    <scope>NUCLEOTIDE SEQUENCE [LARGE SCALE GENOMIC DNA]</scope>
    <source>
        <strain evidence="2 3">DSM 44780</strain>
    </source>
</reference>
<proteinExistence type="predicted"/>
<protein>
    <recommendedName>
        <fullName evidence="1">TfuA-like core domain-containing protein</fullName>
    </recommendedName>
</protein>
<dbReference type="AlphaFoldDB" id="A0A8G1UB16"/>
<dbReference type="OrthoDB" id="118811at2"/>
<evidence type="ECO:0000259" key="1">
    <source>
        <dbReference type="Pfam" id="PF07812"/>
    </source>
</evidence>
<name>A0A8G1UB16_9ACTN</name>
<dbReference type="InterPro" id="IPR012924">
    <property type="entry name" value="TfuA_core"/>
</dbReference>
<evidence type="ECO:0000313" key="3">
    <source>
        <dbReference type="Proteomes" id="UP000267408"/>
    </source>
</evidence>
<accession>A0A8G1UB16</accession>
<evidence type="ECO:0000313" key="2">
    <source>
        <dbReference type="EMBL" id="ROR37437.1"/>
    </source>
</evidence>
<feature type="domain" description="TfuA-like core" evidence="1">
    <location>
        <begin position="49"/>
        <end position="167"/>
    </location>
</feature>
<dbReference type="EMBL" id="RJVJ01000002">
    <property type="protein sequence ID" value="ROR37437.1"/>
    <property type="molecule type" value="Genomic_DNA"/>
</dbReference>
<dbReference type="Pfam" id="PF07812">
    <property type="entry name" value="TfuA"/>
    <property type="match status" value="1"/>
</dbReference>
<sequence length="417" mass="45033">MAIHVYTGPSCPEPAVRAECPGAVVHPPARHGDLYSAAIRPHDSVVLLDGVYHHGPALRHKEILDALDRGVHVVGAASIGALRAVELAPFGMVGVGDVYGWYRDGVLTGDDEVAVAHADSGVMTPLSVPLVNLRAAAAAAVRAGVLTSAGTEPMLDRWAREYYPLRTETRVVEIAAEHGQPGFAAWYQERVRCDPRAFDQKLRDSVRALRVASAAQRDRAAAGPRPGAGDRSWRTEFERRWRNRFTGLAARLAYQQIFDPGFPEVWWEYLNDLAEPAGLRDHLERTLGRSAAAWPDCPEGRLRVVRLLCPTPELTDRRQAALLLGREDAADRSVLDQYLAQGADHLRAHPDRSLGSIPDAVCLRLLAGIWGVVAADATECARRGFASPRQAADALRPFAVGFLTAAAAARSAGGEGG</sequence>